<feature type="compositionally biased region" description="Polar residues" evidence="1">
    <location>
        <begin position="1"/>
        <end position="10"/>
    </location>
</feature>
<dbReference type="EMBL" id="GG685614">
    <property type="protein sequence ID" value="EEQ99540.1"/>
    <property type="molecule type" value="Genomic_DNA"/>
</dbReference>
<evidence type="ECO:0000256" key="1">
    <source>
        <dbReference type="SAM" id="MobiDB-lite"/>
    </source>
</evidence>
<feature type="compositionally biased region" description="Gly residues" evidence="1">
    <location>
        <begin position="26"/>
        <end position="46"/>
    </location>
</feature>
<evidence type="ECO:0000313" key="2">
    <source>
        <dbReference type="EMBL" id="EEQ99540.1"/>
    </source>
</evidence>
<dbReference type="Proteomes" id="UP000007800">
    <property type="component" value="Unassembled WGS sequence"/>
</dbReference>
<sequence length="252" mass="27773">MNNRGKASNYQEEDDGGDVGDVGVSGISGGSGGSGGNGSNGNNDGNGGDDVEVLANAIYSDQDDDSEDDDEWGPEDDAAWLSGLEDTKPVRNQTVVHNVITKCREMLKMLKFSGKAARIMEDVRSNIPDEEKANLNYTIDTPTHWNSTVVMLEMVLKNEASFDQFQAKVKADKLQGQIWKTVCNYGFATKDYENMRDIVKVLRPFSEACKTLATTHYPTLPRLYSVVGFLRRFLENDGSQASSHSTCFYKNL</sequence>
<feature type="compositionally biased region" description="Acidic residues" evidence="1">
    <location>
        <begin position="61"/>
        <end position="77"/>
    </location>
</feature>
<feature type="region of interest" description="Disordered" evidence="1">
    <location>
        <begin position="1"/>
        <end position="77"/>
    </location>
</feature>
<dbReference type="InterPro" id="IPR012337">
    <property type="entry name" value="RNaseH-like_sf"/>
</dbReference>
<dbReference type="AlphaFoldDB" id="C5LUQ2"/>
<gene>
    <name evidence="2" type="ORF">Pmar_PMAR015713</name>
</gene>
<name>C5LUQ2_PERM5</name>
<dbReference type="InParanoid" id="C5LUQ2"/>
<dbReference type="RefSeq" id="XP_002766823.1">
    <property type="nucleotide sequence ID" value="XM_002766777.1"/>
</dbReference>
<accession>C5LUQ2</accession>
<proteinExistence type="predicted"/>
<dbReference type="OrthoDB" id="1718237at2759"/>
<evidence type="ECO:0000313" key="3">
    <source>
        <dbReference type="Proteomes" id="UP000007800"/>
    </source>
</evidence>
<keyword evidence="3" id="KW-1185">Reference proteome</keyword>
<organism evidence="3">
    <name type="scientific">Perkinsus marinus (strain ATCC 50983 / TXsc)</name>
    <dbReference type="NCBI Taxonomy" id="423536"/>
    <lineage>
        <taxon>Eukaryota</taxon>
        <taxon>Sar</taxon>
        <taxon>Alveolata</taxon>
        <taxon>Perkinsozoa</taxon>
        <taxon>Perkinsea</taxon>
        <taxon>Perkinsida</taxon>
        <taxon>Perkinsidae</taxon>
        <taxon>Perkinsus</taxon>
    </lineage>
</organism>
<dbReference type="SUPFAM" id="SSF53098">
    <property type="entry name" value="Ribonuclease H-like"/>
    <property type="match status" value="1"/>
</dbReference>
<reference evidence="2 3" key="1">
    <citation type="submission" date="2008-07" db="EMBL/GenBank/DDBJ databases">
        <authorList>
            <person name="El-Sayed N."/>
            <person name="Caler E."/>
            <person name="Inman J."/>
            <person name="Amedeo P."/>
            <person name="Hass B."/>
            <person name="Wortman J."/>
        </authorList>
    </citation>
    <scope>NUCLEOTIDE SEQUENCE [LARGE SCALE GENOMIC DNA]</scope>
    <source>
        <strain evidence="3">ATCC 50983 / TXsc</strain>
    </source>
</reference>
<dbReference type="GeneID" id="9051149"/>
<protein>
    <submittedName>
        <fullName evidence="2">Uncharacterized protein</fullName>
    </submittedName>
</protein>